<protein>
    <submittedName>
        <fullName evidence="1">Lipoprotein, putative</fullName>
    </submittedName>
</protein>
<organism evidence="1 2">
    <name type="scientific">Nitrosarchaeum koreense MY1</name>
    <dbReference type="NCBI Taxonomy" id="1001994"/>
    <lineage>
        <taxon>Archaea</taxon>
        <taxon>Nitrososphaerota</taxon>
        <taxon>Nitrososphaeria</taxon>
        <taxon>Nitrosopumilales</taxon>
        <taxon>Nitrosopumilaceae</taxon>
        <taxon>Nitrosarchaeum</taxon>
    </lineage>
</organism>
<name>F9CW64_9ARCH</name>
<keyword evidence="1" id="KW-0449">Lipoprotein</keyword>
<evidence type="ECO:0000313" key="1">
    <source>
        <dbReference type="EMBL" id="EGP93516.1"/>
    </source>
</evidence>
<accession>F9CW64</accession>
<evidence type="ECO:0000313" key="2">
    <source>
        <dbReference type="Proteomes" id="UP000004440"/>
    </source>
</evidence>
<dbReference type="RefSeq" id="WP_007550290.1">
    <property type="nucleotide sequence ID" value="NZ_AFPU01000001.1"/>
</dbReference>
<dbReference type="AlphaFoldDB" id="F9CW64"/>
<dbReference type="OrthoDB" id="12289at2157"/>
<dbReference type="EMBL" id="AFPU01000001">
    <property type="protein sequence ID" value="EGP93516.1"/>
    <property type="molecule type" value="Genomic_DNA"/>
</dbReference>
<sequence>MFTIKKRDSITLMSIVALCFIFQSSAFASPIPIILTGDESSIDLKIGETIDISNFQITLVNILDDSRCPTDVTCIWEGTVSAEIKMIKDGESRGTYVIPIGLADGIESQLIDDFYVMLYDVKPYPVSTKQIESSEYVATLIVSQVTEKTDSPLKQFKSGVPINETKCSDDLRLVIKSSNSSPACVKPETVNKLLLRGWAFALSTVSSFEECESAGNPVMESYPRQCKTSDGKHFVEQINSKMMSPESKCEKYGGTWSAELNECESLTLDDFATILFETQDIDSISEQFGKPHDDVGSGIHIYVYYLNDDTQIWIGYTDEIMYVKHMDADGNLIDILYEMSS</sequence>
<gene>
    <name evidence="1" type="ORF">MY1_0754</name>
</gene>
<keyword evidence="2" id="KW-1185">Reference proteome</keyword>
<comment type="caution">
    <text evidence="1">The sequence shown here is derived from an EMBL/GenBank/DDBJ whole genome shotgun (WGS) entry which is preliminary data.</text>
</comment>
<proteinExistence type="predicted"/>
<reference evidence="1 2" key="1">
    <citation type="journal article" date="2011" name="J. Bacteriol.">
        <title>Genome Sequence of an Ammonia-Oxidizing Soil Archaeon, "Candidatus Nitrosoarchaeum koreensis" MY1.</title>
        <authorList>
            <person name="Kim B.K."/>
            <person name="Jung M.Y."/>
            <person name="Yu D.S."/>
            <person name="Park S.J."/>
            <person name="Oh T.K."/>
            <person name="Rhee S.K."/>
            <person name="Kim J.F."/>
        </authorList>
    </citation>
    <scope>NUCLEOTIDE SEQUENCE [LARGE SCALE GENOMIC DNA]</scope>
    <source>
        <strain evidence="1 2">MY1</strain>
    </source>
</reference>
<dbReference type="Proteomes" id="UP000004440">
    <property type="component" value="Unassembled WGS sequence"/>
</dbReference>